<dbReference type="Proteomes" id="UP000270094">
    <property type="component" value="Unassembled WGS sequence"/>
</dbReference>
<protein>
    <submittedName>
        <fullName evidence="1">Uncharacterized protein</fullName>
    </submittedName>
</protein>
<gene>
    <name evidence="1" type="ORF">SVUK_LOCUS19720</name>
</gene>
<keyword evidence="2" id="KW-1185">Reference proteome</keyword>
<dbReference type="OrthoDB" id="10263597at2759"/>
<sequence length="56" mass="6616">MNLKLWQDDWVADREAQFDEEAEDNLPLDMLDADIDWEHSAFAGAKRRYDQSKNCV</sequence>
<accession>A0A3P7M028</accession>
<proteinExistence type="predicted"/>
<dbReference type="EMBL" id="UYYB01132584">
    <property type="protein sequence ID" value="VDM84722.1"/>
    <property type="molecule type" value="Genomic_DNA"/>
</dbReference>
<name>A0A3P7M028_STRVU</name>
<dbReference type="AlphaFoldDB" id="A0A3P7M028"/>
<reference evidence="1 2" key="1">
    <citation type="submission" date="2018-11" db="EMBL/GenBank/DDBJ databases">
        <authorList>
            <consortium name="Pathogen Informatics"/>
        </authorList>
    </citation>
    <scope>NUCLEOTIDE SEQUENCE [LARGE SCALE GENOMIC DNA]</scope>
</reference>
<evidence type="ECO:0000313" key="2">
    <source>
        <dbReference type="Proteomes" id="UP000270094"/>
    </source>
</evidence>
<evidence type="ECO:0000313" key="1">
    <source>
        <dbReference type="EMBL" id="VDM84722.1"/>
    </source>
</evidence>
<organism evidence="1 2">
    <name type="scientific">Strongylus vulgaris</name>
    <name type="common">Blood worm</name>
    <dbReference type="NCBI Taxonomy" id="40348"/>
    <lineage>
        <taxon>Eukaryota</taxon>
        <taxon>Metazoa</taxon>
        <taxon>Ecdysozoa</taxon>
        <taxon>Nematoda</taxon>
        <taxon>Chromadorea</taxon>
        <taxon>Rhabditida</taxon>
        <taxon>Rhabditina</taxon>
        <taxon>Rhabditomorpha</taxon>
        <taxon>Strongyloidea</taxon>
        <taxon>Strongylidae</taxon>
        <taxon>Strongylus</taxon>
    </lineage>
</organism>